<dbReference type="InterPro" id="IPR011055">
    <property type="entry name" value="Dup_hybrid_motif"/>
</dbReference>
<dbReference type="SUPFAM" id="SSF51261">
    <property type="entry name" value="Duplicated hybrid motif"/>
    <property type="match status" value="1"/>
</dbReference>
<evidence type="ECO:0000256" key="1">
    <source>
        <dbReference type="ARBA" id="ARBA00022729"/>
    </source>
</evidence>
<dbReference type="InterPro" id="IPR016047">
    <property type="entry name" value="M23ase_b-sheet_dom"/>
</dbReference>
<organism evidence="5 6">
    <name type="scientific">Candidatus Kaiserbacteria bacterium RIFCSPHIGHO2_02_FULL_56_30</name>
    <dbReference type="NCBI Taxonomy" id="1798499"/>
    <lineage>
        <taxon>Bacteria</taxon>
        <taxon>Candidatus Kaiseribacteriota</taxon>
    </lineage>
</organism>
<evidence type="ECO:0000259" key="4">
    <source>
        <dbReference type="Pfam" id="PF01551"/>
    </source>
</evidence>
<dbReference type="PANTHER" id="PTHR21666">
    <property type="entry name" value="PEPTIDASE-RELATED"/>
    <property type="match status" value="1"/>
</dbReference>
<proteinExistence type="predicted"/>
<dbReference type="GO" id="GO:0004222">
    <property type="term" value="F:metalloendopeptidase activity"/>
    <property type="evidence" value="ECO:0007669"/>
    <property type="project" value="TreeGrafter"/>
</dbReference>
<sequence>MIRALLLFLLFLPFVAYAQSATDIQAQIDAHNEQIRALQAEIVEYQRQVDELAKQKNTLQSAINSLTLSQKQLAAEISVTQNKIYSANLELRRLGIAIGDKEVTIETDQAAIAKALRAVAQGEQEPLVAQVFTARSLSDAWQAAEAMNQFNRALADHIVELKATREALAINRDEVAAAKTKLESLERNLTLQKKSVDLNKAAQQKLLADTQNQESAYQKLLDEKRAEEAAFEAALFELASELEYVLDPSKIPPAGKGVLRSPLDSIFITQQFGTTLSSKRLYTSGTHDGVDFRASIGTPVRAALSGTVLEINLGSVQNCQYGKWVLIKHNNGLATLYAHLSDISITKNDFAVTGQVIGFSGNTGYATGPHLHFGVYFADAVSFKLYTCKNGHAVTIPIAPVNAYLNPLSYL</sequence>
<reference evidence="5 6" key="1">
    <citation type="journal article" date="2016" name="Nat. Commun.">
        <title>Thousands of microbial genomes shed light on interconnected biogeochemical processes in an aquifer system.</title>
        <authorList>
            <person name="Anantharaman K."/>
            <person name="Brown C.T."/>
            <person name="Hug L.A."/>
            <person name="Sharon I."/>
            <person name="Castelle C.J."/>
            <person name="Probst A.J."/>
            <person name="Thomas B.C."/>
            <person name="Singh A."/>
            <person name="Wilkins M.J."/>
            <person name="Karaoz U."/>
            <person name="Brodie E.L."/>
            <person name="Williams K.H."/>
            <person name="Hubbard S.S."/>
            <person name="Banfield J.F."/>
        </authorList>
    </citation>
    <scope>NUCLEOTIDE SEQUENCE [LARGE SCALE GENOMIC DNA]</scope>
</reference>
<accession>A0A1F6E404</accession>
<dbReference type="STRING" id="1798499.A3C95_01805"/>
<keyword evidence="1 3" id="KW-0732">Signal</keyword>
<comment type="caution">
    <text evidence="5">The sequence shown here is derived from an EMBL/GenBank/DDBJ whole genome shotgun (WGS) entry which is preliminary data.</text>
</comment>
<dbReference type="Proteomes" id="UP000177107">
    <property type="component" value="Unassembled WGS sequence"/>
</dbReference>
<feature type="chain" id="PRO_5009524039" description="M23ase beta-sheet core domain-containing protein" evidence="3">
    <location>
        <begin position="19"/>
        <end position="411"/>
    </location>
</feature>
<evidence type="ECO:0000313" key="6">
    <source>
        <dbReference type="Proteomes" id="UP000177107"/>
    </source>
</evidence>
<feature type="coiled-coil region" evidence="2">
    <location>
        <begin position="21"/>
        <end position="62"/>
    </location>
</feature>
<dbReference type="Gene3D" id="6.10.250.3150">
    <property type="match status" value="1"/>
</dbReference>
<keyword evidence="2" id="KW-0175">Coiled coil</keyword>
<gene>
    <name evidence="5" type="ORF">A3C95_01805</name>
</gene>
<feature type="signal peptide" evidence="3">
    <location>
        <begin position="1"/>
        <end position="18"/>
    </location>
</feature>
<feature type="domain" description="M23ase beta-sheet core" evidence="4">
    <location>
        <begin position="286"/>
        <end position="377"/>
    </location>
</feature>
<dbReference type="Pfam" id="PF01551">
    <property type="entry name" value="Peptidase_M23"/>
    <property type="match status" value="1"/>
</dbReference>
<dbReference type="InterPro" id="IPR050570">
    <property type="entry name" value="Cell_wall_metabolism_enzyme"/>
</dbReference>
<dbReference type="CDD" id="cd12797">
    <property type="entry name" value="M23_peptidase"/>
    <property type="match status" value="1"/>
</dbReference>
<evidence type="ECO:0000256" key="3">
    <source>
        <dbReference type="SAM" id="SignalP"/>
    </source>
</evidence>
<name>A0A1F6E404_9BACT</name>
<feature type="coiled-coil region" evidence="2">
    <location>
        <begin position="168"/>
        <end position="227"/>
    </location>
</feature>
<evidence type="ECO:0000313" key="5">
    <source>
        <dbReference type="EMBL" id="OGG68419.1"/>
    </source>
</evidence>
<dbReference type="EMBL" id="MFLM01000009">
    <property type="protein sequence ID" value="OGG68419.1"/>
    <property type="molecule type" value="Genomic_DNA"/>
</dbReference>
<dbReference type="Gene3D" id="2.70.70.10">
    <property type="entry name" value="Glucose Permease (Domain IIA)"/>
    <property type="match status" value="1"/>
</dbReference>
<dbReference type="AlphaFoldDB" id="A0A1F6E404"/>
<dbReference type="PANTHER" id="PTHR21666:SF289">
    <property type="entry name" value="L-ALA--D-GLU ENDOPEPTIDASE"/>
    <property type="match status" value="1"/>
</dbReference>
<protein>
    <recommendedName>
        <fullName evidence="4">M23ase beta-sheet core domain-containing protein</fullName>
    </recommendedName>
</protein>
<evidence type="ECO:0000256" key="2">
    <source>
        <dbReference type="SAM" id="Coils"/>
    </source>
</evidence>